<evidence type="ECO:0000313" key="2">
    <source>
        <dbReference type="Proteomes" id="UP000094893"/>
    </source>
</evidence>
<reference evidence="1 2" key="1">
    <citation type="journal article" date="2016" name="Int. J. Mol. Sci.">
        <title>Comparative genomics of the extreme acidophile Acidithiobacillus thiooxidans reveals intraspecific divergence and niche adaptation.</title>
        <authorList>
            <person name="Zhang X."/>
            <person name="Feng X."/>
            <person name="Tao J."/>
            <person name="Ma L."/>
            <person name="Xiao Y."/>
            <person name="Liang Y."/>
            <person name="Liu X."/>
            <person name="Yin H."/>
        </authorList>
    </citation>
    <scope>NUCLEOTIDE SEQUENCE [LARGE SCALE GENOMIC DNA]</scope>
    <source>
        <strain evidence="1 2">A02</strain>
    </source>
</reference>
<comment type="caution">
    <text evidence="1">The sequence shown here is derived from an EMBL/GenBank/DDBJ whole genome shotgun (WGS) entry which is preliminary data.</text>
</comment>
<evidence type="ECO:0008006" key="3">
    <source>
        <dbReference type="Google" id="ProtNLM"/>
    </source>
</evidence>
<accession>A0A1C2HYE4</accession>
<gene>
    <name evidence="1" type="ORF">A6P07_11185</name>
</gene>
<sequence>MAIMTQEKKATIATELKKFMPKDWKYSLSVRHHSEIVMIIRSAPIDLLEASGHAGDKECRVSRYFRPAELFPKNPELAELFGKIKDALNLGNYDKSDVMTDYFDVGHYVDLRIGKWDKPFQIAA</sequence>
<organism evidence="1 2">
    <name type="scientific">Acidithiobacillus thiooxidans</name>
    <name type="common">Thiobacillus thiooxidans</name>
    <dbReference type="NCBI Taxonomy" id="930"/>
    <lineage>
        <taxon>Bacteria</taxon>
        <taxon>Pseudomonadati</taxon>
        <taxon>Pseudomonadota</taxon>
        <taxon>Acidithiobacillia</taxon>
        <taxon>Acidithiobacillales</taxon>
        <taxon>Acidithiobacillaceae</taxon>
        <taxon>Acidithiobacillus</taxon>
    </lineage>
</organism>
<proteinExistence type="predicted"/>
<dbReference type="Proteomes" id="UP000094893">
    <property type="component" value="Unassembled WGS sequence"/>
</dbReference>
<name>A0A1C2HYE4_ACITH</name>
<protein>
    <recommendedName>
        <fullName evidence="3">Large polyvalent protein associated domain-containing protein</fullName>
    </recommendedName>
</protein>
<dbReference type="AlphaFoldDB" id="A0A1C2HYE4"/>
<dbReference type="RefSeq" id="WP_024892722.1">
    <property type="nucleotide sequence ID" value="NZ_LWRZ01000380.1"/>
</dbReference>
<dbReference type="EMBL" id="LWSA01000156">
    <property type="protein sequence ID" value="OCX71824.1"/>
    <property type="molecule type" value="Genomic_DNA"/>
</dbReference>
<evidence type="ECO:0000313" key="1">
    <source>
        <dbReference type="EMBL" id="OCX71824.1"/>
    </source>
</evidence>